<name>A0ABQ5Z9C6_9SPHN</name>
<dbReference type="EMBL" id="BSOO01000029">
    <property type="protein sequence ID" value="GLR48542.1"/>
    <property type="molecule type" value="Genomic_DNA"/>
</dbReference>
<keyword evidence="1" id="KW-0472">Membrane</keyword>
<keyword evidence="1" id="KW-0812">Transmembrane</keyword>
<evidence type="ECO:0000256" key="1">
    <source>
        <dbReference type="SAM" id="Phobius"/>
    </source>
</evidence>
<feature type="transmembrane region" description="Helical" evidence="1">
    <location>
        <begin position="18"/>
        <end position="37"/>
    </location>
</feature>
<reference evidence="3" key="1">
    <citation type="journal article" date="2019" name="Int. J. Syst. Evol. Microbiol.">
        <title>The Global Catalogue of Microorganisms (GCM) 10K type strain sequencing project: providing services to taxonomists for standard genome sequencing and annotation.</title>
        <authorList>
            <consortium name="The Broad Institute Genomics Platform"/>
            <consortium name="The Broad Institute Genome Sequencing Center for Infectious Disease"/>
            <person name="Wu L."/>
            <person name="Ma J."/>
        </authorList>
    </citation>
    <scope>NUCLEOTIDE SEQUENCE [LARGE SCALE GENOMIC DNA]</scope>
    <source>
        <strain evidence="3">NBRC 102146</strain>
    </source>
</reference>
<comment type="caution">
    <text evidence="2">The sequence shown here is derived from an EMBL/GenBank/DDBJ whole genome shotgun (WGS) entry which is preliminary data.</text>
</comment>
<proteinExistence type="predicted"/>
<evidence type="ECO:0000313" key="3">
    <source>
        <dbReference type="Proteomes" id="UP001156703"/>
    </source>
</evidence>
<sequence length="174" mass="18317">MTTTTTATGPRRPRPVRLMLWGVLAGLLSLPAILGFPWTASDFVLMALMLGALGGGIEYLFARSANPFARAGSAMLVIVCFLTIWVNLAVGMIGSEDNPYNLLFMGLVPAAIAGAVLVRFRPAGLAWIALGCGLVQAALALEGMAADPRGGRLSLLFVVFWLIAAGLFRAGARR</sequence>
<keyword evidence="1" id="KW-1133">Transmembrane helix</keyword>
<organism evidence="2 3">
    <name type="scientific">Sphingomonas astaxanthinifaciens DSM 22298</name>
    <dbReference type="NCBI Taxonomy" id="1123267"/>
    <lineage>
        <taxon>Bacteria</taxon>
        <taxon>Pseudomonadati</taxon>
        <taxon>Pseudomonadota</taxon>
        <taxon>Alphaproteobacteria</taxon>
        <taxon>Sphingomonadales</taxon>
        <taxon>Sphingomonadaceae</taxon>
        <taxon>Sphingomonas</taxon>
    </lineage>
</organism>
<feature type="transmembrane region" description="Helical" evidence="1">
    <location>
        <begin position="125"/>
        <end position="141"/>
    </location>
</feature>
<evidence type="ECO:0000313" key="2">
    <source>
        <dbReference type="EMBL" id="GLR48542.1"/>
    </source>
</evidence>
<feature type="transmembrane region" description="Helical" evidence="1">
    <location>
        <begin position="43"/>
        <end position="62"/>
    </location>
</feature>
<feature type="transmembrane region" description="Helical" evidence="1">
    <location>
        <begin position="74"/>
        <end position="94"/>
    </location>
</feature>
<feature type="transmembrane region" description="Helical" evidence="1">
    <location>
        <begin position="153"/>
        <end position="172"/>
    </location>
</feature>
<keyword evidence="3" id="KW-1185">Reference proteome</keyword>
<protein>
    <submittedName>
        <fullName evidence="2">Uncharacterized protein</fullName>
    </submittedName>
</protein>
<feature type="transmembrane region" description="Helical" evidence="1">
    <location>
        <begin position="100"/>
        <end position="118"/>
    </location>
</feature>
<dbReference type="Proteomes" id="UP001156703">
    <property type="component" value="Unassembled WGS sequence"/>
</dbReference>
<gene>
    <name evidence="2" type="ORF">GCM10007925_22590</name>
</gene>
<dbReference type="RefSeq" id="WP_037504383.1">
    <property type="nucleotide sequence ID" value="NZ_BSOO01000029.1"/>
</dbReference>
<accession>A0ABQ5Z9C6</accession>